<keyword evidence="14" id="KW-1185">Reference proteome</keyword>
<dbReference type="KEGG" id="fau:Fraau_2498"/>
<dbReference type="HOGENOM" id="CLU_030894_6_0_6"/>
<keyword evidence="6 11" id="KW-0540">Nuclease</keyword>
<comment type="catalytic activity">
    <reaction evidence="1 11">
        <text>Endonucleolytic cleavage to 5'-phosphomonoester.</text>
        <dbReference type="EC" id="3.1.26.4"/>
    </reaction>
</comment>
<reference evidence="13" key="1">
    <citation type="submission" date="2012-02" db="EMBL/GenBank/DDBJ databases">
        <title>The complete genome of Frateuria aurantia DSM 6220.</title>
        <authorList>
            <consortium name="US DOE Joint Genome Institute (JGI-PGF)"/>
            <person name="Lucas S."/>
            <person name="Copeland A."/>
            <person name="Lapidus A."/>
            <person name="Glavina del Rio T."/>
            <person name="Dalin E."/>
            <person name="Tice H."/>
            <person name="Bruce D."/>
            <person name="Goodwin L."/>
            <person name="Pitluck S."/>
            <person name="Peters L."/>
            <person name="Ovchinnikova G."/>
            <person name="Teshima H."/>
            <person name="Kyrpides N."/>
            <person name="Mavromatis K."/>
            <person name="Ivanova N."/>
            <person name="Brettin T."/>
            <person name="Detter J.C."/>
            <person name="Han C."/>
            <person name="Larimer F."/>
            <person name="Land M."/>
            <person name="Hauser L."/>
            <person name="Markowitz V."/>
            <person name="Cheng J.-F."/>
            <person name="Hugenholtz P."/>
            <person name="Woyke T."/>
            <person name="Wu D."/>
            <person name="Brambilla E."/>
            <person name="Klenk H.-P."/>
            <person name="Eisen J.A."/>
        </authorList>
    </citation>
    <scope>NUCLEOTIDE SEQUENCE</scope>
    <source>
        <strain evidence="13">DSM 6220</strain>
    </source>
</reference>
<keyword evidence="10 11" id="KW-0460">Magnesium</keyword>
<comment type="similarity">
    <text evidence="3 11">Belongs to the RNase H family.</text>
</comment>
<comment type="subunit">
    <text evidence="4 11">Monomer.</text>
</comment>
<dbReference type="GO" id="GO:0003676">
    <property type="term" value="F:nucleic acid binding"/>
    <property type="evidence" value="ECO:0007669"/>
    <property type="project" value="InterPro"/>
</dbReference>
<dbReference type="EMBL" id="CP003350">
    <property type="protein sequence ID" value="AFC86857.1"/>
    <property type="molecule type" value="Genomic_DNA"/>
</dbReference>
<dbReference type="InterPro" id="IPR050092">
    <property type="entry name" value="RNase_H"/>
</dbReference>
<evidence type="ECO:0000256" key="7">
    <source>
        <dbReference type="ARBA" id="ARBA00022723"/>
    </source>
</evidence>
<evidence type="ECO:0000256" key="1">
    <source>
        <dbReference type="ARBA" id="ARBA00000077"/>
    </source>
</evidence>
<feature type="binding site" evidence="11">
    <location>
        <position position="9"/>
    </location>
    <ligand>
        <name>Mg(2+)</name>
        <dbReference type="ChEBI" id="CHEBI:18420"/>
        <label>1</label>
    </ligand>
</feature>
<organism evidence="13 14">
    <name type="scientific">Frateuria aurantia (strain ATCC 33424 / DSM 6220 / KCTC 2777 / LMG 1558 / NBRC 3245 / NCIMB 13370)</name>
    <name type="common">Acetobacter aurantius</name>
    <dbReference type="NCBI Taxonomy" id="767434"/>
    <lineage>
        <taxon>Bacteria</taxon>
        <taxon>Pseudomonadati</taxon>
        <taxon>Pseudomonadota</taxon>
        <taxon>Gammaproteobacteria</taxon>
        <taxon>Lysobacterales</taxon>
        <taxon>Rhodanobacteraceae</taxon>
        <taxon>Frateuria</taxon>
    </lineage>
</organism>
<sequence length="149" mass="16535">MTEVEAFTDGACLGNPGPGGWAALLRSQGKQRLLAGGEADTTNNRMELMGAIAALEALNRACQVRLVTDSKYVMQGIEQWVPRWRANGWKTADRKPVKNQDLWERLDAAAGRHQIRWEWVKGHAGHAENELVDDAAREQAIRFKEGAKA</sequence>
<dbReference type="InterPro" id="IPR012337">
    <property type="entry name" value="RNaseH-like_sf"/>
</dbReference>
<feature type="domain" description="RNase H type-1" evidence="12">
    <location>
        <begin position="1"/>
        <end position="141"/>
    </location>
</feature>
<evidence type="ECO:0000256" key="2">
    <source>
        <dbReference type="ARBA" id="ARBA00004065"/>
    </source>
</evidence>
<keyword evidence="9 11" id="KW-0378">Hydrolase</keyword>
<gene>
    <name evidence="11" type="primary">rnhA</name>
    <name evidence="13" type="ordered locus">Fraau_2498</name>
</gene>
<dbReference type="CDD" id="cd09278">
    <property type="entry name" value="RNase_HI_prokaryote_like"/>
    <property type="match status" value="1"/>
</dbReference>
<feature type="binding site" evidence="11">
    <location>
        <position position="9"/>
    </location>
    <ligand>
        <name>Mg(2+)</name>
        <dbReference type="ChEBI" id="CHEBI:18420"/>
        <label>2</label>
    </ligand>
</feature>
<evidence type="ECO:0000256" key="10">
    <source>
        <dbReference type="ARBA" id="ARBA00022842"/>
    </source>
</evidence>
<evidence type="ECO:0000256" key="8">
    <source>
        <dbReference type="ARBA" id="ARBA00022759"/>
    </source>
</evidence>
<evidence type="ECO:0000256" key="5">
    <source>
        <dbReference type="ARBA" id="ARBA00012180"/>
    </source>
</evidence>
<comment type="function">
    <text evidence="2 11">Endonuclease that specifically degrades the RNA of RNA-DNA hybrids.</text>
</comment>
<evidence type="ECO:0000256" key="11">
    <source>
        <dbReference type="HAMAP-Rule" id="MF_00042"/>
    </source>
</evidence>
<comment type="cofactor">
    <cofactor evidence="11">
        <name>Mg(2+)</name>
        <dbReference type="ChEBI" id="CHEBI:18420"/>
    </cofactor>
    <text evidence="11">Binds 1 Mg(2+) ion per subunit. May bind a second metal ion at a regulatory site, or after substrate binding.</text>
</comment>
<dbReference type="InterPro" id="IPR002156">
    <property type="entry name" value="RNaseH_domain"/>
</dbReference>
<evidence type="ECO:0000259" key="12">
    <source>
        <dbReference type="PROSITE" id="PS50879"/>
    </source>
</evidence>
<dbReference type="Pfam" id="PF00075">
    <property type="entry name" value="RNase_H"/>
    <property type="match status" value="1"/>
</dbReference>
<evidence type="ECO:0000313" key="14">
    <source>
        <dbReference type="Proteomes" id="UP000005234"/>
    </source>
</evidence>
<evidence type="ECO:0000256" key="3">
    <source>
        <dbReference type="ARBA" id="ARBA00005300"/>
    </source>
</evidence>
<evidence type="ECO:0000313" key="13">
    <source>
        <dbReference type="EMBL" id="AFC86857.1"/>
    </source>
</evidence>
<dbReference type="PANTHER" id="PTHR10642">
    <property type="entry name" value="RIBONUCLEASE H1"/>
    <property type="match status" value="1"/>
</dbReference>
<accession>H8L6P1</accession>
<dbReference type="InterPro" id="IPR022892">
    <property type="entry name" value="RNaseHI"/>
</dbReference>
<protein>
    <recommendedName>
        <fullName evidence="5 11">Ribonuclease H</fullName>
        <shortName evidence="11">RNase H</shortName>
        <ecNumber evidence="5 11">3.1.26.4</ecNumber>
    </recommendedName>
</protein>
<keyword evidence="8 11" id="KW-0255">Endonuclease</keyword>
<dbReference type="Proteomes" id="UP000005234">
    <property type="component" value="Chromosome"/>
</dbReference>
<dbReference type="RefSeq" id="WP_014403860.1">
    <property type="nucleotide sequence ID" value="NC_017033.1"/>
</dbReference>
<dbReference type="AlphaFoldDB" id="H8L6P1"/>
<feature type="binding site" evidence="11">
    <location>
        <position position="133"/>
    </location>
    <ligand>
        <name>Mg(2+)</name>
        <dbReference type="ChEBI" id="CHEBI:18420"/>
        <label>2</label>
    </ligand>
</feature>
<dbReference type="NCBIfam" id="NF001236">
    <property type="entry name" value="PRK00203.1"/>
    <property type="match status" value="1"/>
</dbReference>
<name>H8L6P1_FRAAD</name>
<keyword evidence="7 11" id="KW-0479">Metal-binding</keyword>
<keyword evidence="11" id="KW-0963">Cytoplasm</keyword>
<evidence type="ECO:0000256" key="6">
    <source>
        <dbReference type="ARBA" id="ARBA00022722"/>
    </source>
</evidence>
<dbReference type="PANTHER" id="PTHR10642:SF26">
    <property type="entry name" value="RIBONUCLEASE H1"/>
    <property type="match status" value="1"/>
</dbReference>
<dbReference type="STRING" id="767434.Fraau_2498"/>
<dbReference type="OrthoDB" id="7845843at2"/>
<dbReference type="GO" id="GO:0004523">
    <property type="term" value="F:RNA-DNA hybrid ribonuclease activity"/>
    <property type="evidence" value="ECO:0007669"/>
    <property type="project" value="UniProtKB-UniRule"/>
</dbReference>
<dbReference type="GO" id="GO:0005737">
    <property type="term" value="C:cytoplasm"/>
    <property type="evidence" value="ECO:0007669"/>
    <property type="project" value="UniProtKB-SubCell"/>
</dbReference>
<dbReference type="HAMAP" id="MF_00042">
    <property type="entry name" value="RNase_H"/>
    <property type="match status" value="1"/>
</dbReference>
<feature type="binding site" evidence="11">
    <location>
        <position position="47"/>
    </location>
    <ligand>
        <name>Mg(2+)</name>
        <dbReference type="ChEBI" id="CHEBI:18420"/>
        <label>1</label>
    </ligand>
</feature>
<proteinExistence type="inferred from homology"/>
<dbReference type="EC" id="3.1.26.4" evidence="5 11"/>
<dbReference type="FunFam" id="3.30.420.10:FF:000089">
    <property type="entry name" value="Ribonuclease H"/>
    <property type="match status" value="1"/>
</dbReference>
<dbReference type="GO" id="GO:0043137">
    <property type="term" value="P:DNA replication, removal of RNA primer"/>
    <property type="evidence" value="ECO:0007669"/>
    <property type="project" value="TreeGrafter"/>
</dbReference>
<dbReference type="Gene3D" id="3.30.420.10">
    <property type="entry name" value="Ribonuclease H-like superfamily/Ribonuclease H"/>
    <property type="match status" value="1"/>
</dbReference>
<dbReference type="eggNOG" id="COG0328">
    <property type="taxonomic scope" value="Bacteria"/>
</dbReference>
<dbReference type="GO" id="GO:0000287">
    <property type="term" value="F:magnesium ion binding"/>
    <property type="evidence" value="ECO:0007669"/>
    <property type="project" value="UniProtKB-UniRule"/>
</dbReference>
<comment type="subcellular location">
    <subcellularLocation>
        <location evidence="11">Cytoplasm</location>
    </subcellularLocation>
</comment>
<evidence type="ECO:0000256" key="9">
    <source>
        <dbReference type="ARBA" id="ARBA00022801"/>
    </source>
</evidence>
<feature type="binding site" evidence="11">
    <location>
        <position position="69"/>
    </location>
    <ligand>
        <name>Mg(2+)</name>
        <dbReference type="ChEBI" id="CHEBI:18420"/>
        <label>1</label>
    </ligand>
</feature>
<dbReference type="PROSITE" id="PS50879">
    <property type="entry name" value="RNASE_H_1"/>
    <property type="match status" value="1"/>
</dbReference>
<dbReference type="SUPFAM" id="SSF53098">
    <property type="entry name" value="Ribonuclease H-like"/>
    <property type="match status" value="1"/>
</dbReference>
<evidence type="ECO:0000256" key="4">
    <source>
        <dbReference type="ARBA" id="ARBA00011245"/>
    </source>
</evidence>
<dbReference type="InterPro" id="IPR036397">
    <property type="entry name" value="RNaseH_sf"/>
</dbReference>